<evidence type="ECO:0000256" key="1">
    <source>
        <dbReference type="SAM" id="MobiDB-lite"/>
    </source>
</evidence>
<name>A0A5N5ZPJ5_9ACTN</name>
<gene>
    <name evidence="2" type="ORF">FH607_029950</name>
</gene>
<dbReference type="AlphaFoldDB" id="A0A5N5ZPJ5"/>
<keyword evidence="3" id="KW-1185">Reference proteome</keyword>
<dbReference type="RefSeq" id="WP_139675437.1">
    <property type="nucleotide sequence ID" value="NZ_VDLY02000031.1"/>
</dbReference>
<dbReference type="EMBL" id="VDLY02000031">
    <property type="protein sequence ID" value="KAB8157859.1"/>
    <property type="molecule type" value="Genomic_DNA"/>
</dbReference>
<reference evidence="2" key="1">
    <citation type="submission" date="2019-10" db="EMBL/GenBank/DDBJ databases">
        <title>Nonomuraea sp. nov., isolated from Phyllanthus amarus.</title>
        <authorList>
            <person name="Klykleung N."/>
            <person name="Tanasupawat S."/>
        </authorList>
    </citation>
    <scope>NUCLEOTIDE SEQUENCE [LARGE SCALE GENOMIC DNA]</scope>
    <source>
        <strain evidence="2">3MP-10</strain>
    </source>
</reference>
<accession>A0A5N5ZPJ5</accession>
<evidence type="ECO:0000313" key="3">
    <source>
        <dbReference type="Proteomes" id="UP000314251"/>
    </source>
</evidence>
<dbReference type="Proteomes" id="UP000314251">
    <property type="component" value="Unassembled WGS sequence"/>
</dbReference>
<dbReference type="OrthoDB" id="3197455at2"/>
<feature type="region of interest" description="Disordered" evidence="1">
    <location>
        <begin position="154"/>
        <end position="191"/>
    </location>
</feature>
<protein>
    <submittedName>
        <fullName evidence="2">Uncharacterized protein</fullName>
    </submittedName>
</protein>
<organism evidence="2 3">
    <name type="scientific">Streptomyces mimosae</name>
    <dbReference type="NCBI Taxonomy" id="2586635"/>
    <lineage>
        <taxon>Bacteria</taxon>
        <taxon>Bacillati</taxon>
        <taxon>Actinomycetota</taxon>
        <taxon>Actinomycetes</taxon>
        <taxon>Kitasatosporales</taxon>
        <taxon>Streptomycetaceae</taxon>
        <taxon>Streptomyces</taxon>
    </lineage>
</organism>
<evidence type="ECO:0000313" key="2">
    <source>
        <dbReference type="EMBL" id="KAB8157859.1"/>
    </source>
</evidence>
<sequence length="191" mass="19873">MVKSGAATCRTRGDIGQASRLAVAPPSRGGSGSKDLLGFVHDLTVAWGLERALAPGGLRVRSSAVRVRQDDDADPQDFLNSFFAADLGRVAGVLRWRQPGAGLAAYLTPSEEVNSAWRVDLRGEPAEVLDAVVPSGAPLGRWPAEPAHPLALIDSGTASTGSGMRGRRPHRRDGPGHAVTPGSTANGAWPT</sequence>
<feature type="compositionally biased region" description="Polar residues" evidence="1">
    <location>
        <begin position="181"/>
        <end position="191"/>
    </location>
</feature>
<comment type="caution">
    <text evidence="2">The sequence shown here is derived from an EMBL/GenBank/DDBJ whole genome shotgun (WGS) entry which is preliminary data.</text>
</comment>
<proteinExistence type="predicted"/>